<name>A0A4R5B5Y4_9ACTN</name>
<accession>A0A4R5B5Y4</accession>
<evidence type="ECO:0000313" key="1">
    <source>
        <dbReference type="EMBL" id="TDD80705.1"/>
    </source>
</evidence>
<dbReference type="EMBL" id="SMKU01000148">
    <property type="protein sequence ID" value="TDD80705.1"/>
    <property type="molecule type" value="Genomic_DNA"/>
</dbReference>
<organism evidence="1 2">
    <name type="scientific">Actinomadura rubrisoli</name>
    <dbReference type="NCBI Taxonomy" id="2530368"/>
    <lineage>
        <taxon>Bacteria</taxon>
        <taxon>Bacillati</taxon>
        <taxon>Actinomycetota</taxon>
        <taxon>Actinomycetes</taxon>
        <taxon>Streptosporangiales</taxon>
        <taxon>Thermomonosporaceae</taxon>
        <taxon>Actinomadura</taxon>
    </lineage>
</organism>
<dbReference type="AlphaFoldDB" id="A0A4R5B5Y4"/>
<dbReference type="RefSeq" id="WP_131897462.1">
    <property type="nucleotide sequence ID" value="NZ_SMKU01000148.1"/>
</dbReference>
<dbReference type="Proteomes" id="UP000294513">
    <property type="component" value="Unassembled WGS sequence"/>
</dbReference>
<gene>
    <name evidence="1" type="ORF">E1298_25360</name>
</gene>
<reference evidence="1 2" key="1">
    <citation type="submission" date="2019-03" db="EMBL/GenBank/DDBJ databases">
        <title>Draft genome sequences of novel Actinobacteria.</title>
        <authorList>
            <person name="Sahin N."/>
            <person name="Ay H."/>
            <person name="Saygin H."/>
        </authorList>
    </citation>
    <scope>NUCLEOTIDE SEQUENCE [LARGE SCALE GENOMIC DNA]</scope>
    <source>
        <strain evidence="1 2">H3C3</strain>
    </source>
</reference>
<evidence type="ECO:0000313" key="2">
    <source>
        <dbReference type="Proteomes" id="UP000294513"/>
    </source>
</evidence>
<dbReference type="OrthoDB" id="9796770at2"/>
<proteinExistence type="predicted"/>
<sequence length="61" mass="6613">MPIFFRRPGFVCADHFLDVPLDHAEPSGPSGPSIQVYGREVVAPGKSCARSTPRSDRSARS</sequence>
<protein>
    <submittedName>
        <fullName evidence="1">Uncharacterized protein</fullName>
    </submittedName>
</protein>
<keyword evidence="2" id="KW-1185">Reference proteome</keyword>
<comment type="caution">
    <text evidence="1">The sequence shown here is derived from an EMBL/GenBank/DDBJ whole genome shotgun (WGS) entry which is preliminary data.</text>
</comment>